<dbReference type="CDD" id="cd05380">
    <property type="entry name" value="CAP_euk"/>
    <property type="match status" value="1"/>
</dbReference>
<evidence type="ECO:0000259" key="1">
    <source>
        <dbReference type="SMART" id="SM00198"/>
    </source>
</evidence>
<dbReference type="Proteomes" id="UP000270094">
    <property type="component" value="Unassembled WGS sequence"/>
</dbReference>
<dbReference type="AlphaFoldDB" id="A0A3P7JBR9"/>
<dbReference type="PANTHER" id="PTHR10334">
    <property type="entry name" value="CYSTEINE-RICH SECRETORY PROTEIN-RELATED"/>
    <property type="match status" value="1"/>
</dbReference>
<dbReference type="InterPro" id="IPR035940">
    <property type="entry name" value="CAP_sf"/>
</dbReference>
<dbReference type="PRINTS" id="PR00837">
    <property type="entry name" value="V5TPXLIKE"/>
</dbReference>
<dbReference type="SMART" id="SM00198">
    <property type="entry name" value="SCP"/>
    <property type="match status" value="1"/>
</dbReference>
<dbReference type="EMBL" id="UYYB01120577">
    <property type="protein sequence ID" value="VDM83011.1"/>
    <property type="molecule type" value="Genomic_DNA"/>
</dbReference>
<proteinExistence type="predicted"/>
<dbReference type="OrthoDB" id="5853705at2759"/>
<dbReference type="SUPFAM" id="SSF55797">
    <property type="entry name" value="PR-1-like"/>
    <property type="match status" value="1"/>
</dbReference>
<feature type="domain" description="SCP" evidence="1">
    <location>
        <begin position="1"/>
        <end position="125"/>
    </location>
</feature>
<organism evidence="2 3">
    <name type="scientific">Strongylus vulgaris</name>
    <name type="common">Blood worm</name>
    <dbReference type="NCBI Taxonomy" id="40348"/>
    <lineage>
        <taxon>Eukaryota</taxon>
        <taxon>Metazoa</taxon>
        <taxon>Ecdysozoa</taxon>
        <taxon>Nematoda</taxon>
        <taxon>Chromadorea</taxon>
        <taxon>Rhabditida</taxon>
        <taxon>Rhabditina</taxon>
        <taxon>Rhabditomorpha</taxon>
        <taxon>Strongyloidea</taxon>
        <taxon>Strongylidae</taxon>
        <taxon>Strongylus</taxon>
    </lineage>
</organism>
<name>A0A3P7JBR9_STRVU</name>
<protein>
    <recommendedName>
        <fullName evidence="1">SCP domain-containing protein</fullName>
    </recommendedName>
</protein>
<evidence type="ECO:0000313" key="2">
    <source>
        <dbReference type="EMBL" id="VDM83011.1"/>
    </source>
</evidence>
<keyword evidence="3" id="KW-1185">Reference proteome</keyword>
<gene>
    <name evidence="2" type="ORF">SVUK_LOCUS18009</name>
</gene>
<reference evidence="2 3" key="1">
    <citation type="submission" date="2018-11" db="EMBL/GenBank/DDBJ databases">
        <authorList>
            <consortium name="Pathogen Informatics"/>
        </authorList>
    </citation>
    <scope>NUCLEOTIDE SEQUENCE [LARGE SCALE GENOMIC DNA]</scope>
</reference>
<dbReference type="Gene3D" id="3.40.33.10">
    <property type="entry name" value="CAP"/>
    <property type="match status" value="1"/>
</dbReference>
<dbReference type="Pfam" id="PF00188">
    <property type="entry name" value="CAP"/>
    <property type="match status" value="1"/>
</dbReference>
<dbReference type="InterPro" id="IPR014044">
    <property type="entry name" value="CAP_dom"/>
</dbReference>
<sequence>MLKMVYDCTIEANALKHANICVYEHSKNEAQPAFGENLYRTTFSGLNKAIAAYQASYLWWRELRDYGVGPSNNFTLALVHRPEKDIAHYAQMAWDTSYKLGCAVVACPNFTYGVCQYGPSGNWIDNLIYTIGNPCSGCPKSYTCNVTEGLCEKK</sequence>
<evidence type="ECO:0000313" key="3">
    <source>
        <dbReference type="Proteomes" id="UP000270094"/>
    </source>
</evidence>
<dbReference type="InterPro" id="IPR001283">
    <property type="entry name" value="CRISP-related"/>
</dbReference>
<accession>A0A3P7JBR9</accession>